<evidence type="ECO:0000313" key="4">
    <source>
        <dbReference type="Proteomes" id="UP000460221"/>
    </source>
</evidence>
<evidence type="ECO:0000256" key="1">
    <source>
        <dbReference type="SAM" id="MobiDB-lite"/>
    </source>
</evidence>
<keyword evidence="2" id="KW-1133">Transmembrane helix</keyword>
<dbReference type="AlphaFoldDB" id="A0A7K1FG74"/>
<proteinExistence type="predicted"/>
<protein>
    <submittedName>
        <fullName evidence="3">DUF4233 domain-containing protein</fullName>
    </submittedName>
</protein>
<feature type="transmembrane region" description="Helical" evidence="2">
    <location>
        <begin position="105"/>
        <end position="127"/>
    </location>
</feature>
<sequence>MSAPDRSEGSGAPDAGAAAERPVGRPYDPERGLRGAMSATLVLEAITVLLSIPVARNTGNGTGVVGVVLICVLAVAMIGLCAYVSRPWFLPAVAVLQALTIAGWFISGPLGVMGVVFALVWAVLWWFRNEFRRRLAAGTLPVAPPAPGS</sequence>
<gene>
    <name evidence="3" type="ORF">GIS00_04090</name>
</gene>
<keyword evidence="4" id="KW-1185">Reference proteome</keyword>
<comment type="caution">
    <text evidence="3">The sequence shown here is derived from an EMBL/GenBank/DDBJ whole genome shotgun (WGS) entry which is preliminary data.</text>
</comment>
<dbReference type="Pfam" id="PF14017">
    <property type="entry name" value="DUF4233"/>
    <property type="match status" value="1"/>
</dbReference>
<name>A0A7K1FG74_9ACTN</name>
<evidence type="ECO:0000256" key="2">
    <source>
        <dbReference type="SAM" id="Phobius"/>
    </source>
</evidence>
<reference evidence="3 4" key="1">
    <citation type="submission" date="2019-11" db="EMBL/GenBank/DDBJ databases">
        <authorList>
            <person name="Jiang L.-Q."/>
        </authorList>
    </citation>
    <scope>NUCLEOTIDE SEQUENCE [LARGE SCALE GENOMIC DNA]</scope>
    <source>
        <strain evidence="3 4">YIM 132087</strain>
    </source>
</reference>
<feature type="region of interest" description="Disordered" evidence="1">
    <location>
        <begin position="1"/>
        <end position="26"/>
    </location>
</feature>
<dbReference type="InterPro" id="IPR025327">
    <property type="entry name" value="DUF4233"/>
</dbReference>
<dbReference type="Proteomes" id="UP000460221">
    <property type="component" value="Unassembled WGS sequence"/>
</dbReference>
<dbReference type="EMBL" id="WLYK01000001">
    <property type="protein sequence ID" value="MTD13125.1"/>
    <property type="molecule type" value="Genomic_DNA"/>
</dbReference>
<keyword evidence="2" id="KW-0472">Membrane</keyword>
<feature type="transmembrane region" description="Helical" evidence="2">
    <location>
        <begin position="32"/>
        <end position="52"/>
    </location>
</feature>
<keyword evidence="2" id="KW-0812">Transmembrane</keyword>
<feature type="transmembrane region" description="Helical" evidence="2">
    <location>
        <begin position="64"/>
        <end position="85"/>
    </location>
</feature>
<organism evidence="3 4">
    <name type="scientific">Nakamurella alba</name>
    <dbReference type="NCBI Taxonomy" id="2665158"/>
    <lineage>
        <taxon>Bacteria</taxon>
        <taxon>Bacillati</taxon>
        <taxon>Actinomycetota</taxon>
        <taxon>Actinomycetes</taxon>
        <taxon>Nakamurellales</taxon>
        <taxon>Nakamurellaceae</taxon>
        <taxon>Nakamurella</taxon>
    </lineage>
</organism>
<dbReference type="RefSeq" id="WP_154767051.1">
    <property type="nucleotide sequence ID" value="NZ_WLYK01000001.1"/>
</dbReference>
<accession>A0A7K1FG74</accession>
<evidence type="ECO:0000313" key="3">
    <source>
        <dbReference type="EMBL" id="MTD13125.1"/>
    </source>
</evidence>